<evidence type="ECO:0000313" key="3">
    <source>
        <dbReference type="EMBL" id="CAD8348718.1"/>
    </source>
</evidence>
<name>A0A7R9ZZK0_9DINO</name>
<dbReference type="Pfam" id="PF09717">
    <property type="entry name" value="CPW_WPC"/>
    <property type="match status" value="3"/>
</dbReference>
<evidence type="ECO:0000256" key="1">
    <source>
        <dbReference type="SAM" id="SignalP"/>
    </source>
</evidence>
<dbReference type="NCBIfam" id="TIGR01492">
    <property type="entry name" value="CPW_WPC"/>
    <property type="match status" value="3"/>
</dbReference>
<feature type="domain" description="CPW-WPC" evidence="2">
    <location>
        <begin position="225"/>
        <end position="283"/>
    </location>
</feature>
<protein>
    <recommendedName>
        <fullName evidence="2">CPW-WPC domain-containing protein</fullName>
    </recommendedName>
</protein>
<feature type="signal peptide" evidence="1">
    <location>
        <begin position="1"/>
        <end position="19"/>
    </location>
</feature>
<sequence>MRAMGVWGAGRYLVAWCSAFHVGARGREYSTADLVGAPILQGLLGALAKDYGDEPVAAVERALEGALRLAAEKENVALSDVVCERDYSQACPQGWADLGDGATCMAPTEYEGPCPQRTSFGGLTPAAKSATAVRCSAEFPCVDDYPQDFGQLCPVGWALDYRHDCLAPDNYTGPCEGRKKFGTLTELEKRHWGVACGVAWPPREAAKGARLARTRGLGTVYGVGCLVDYSGHCPRHWAWDGGLCRAPPAYAGVCAYVVDAAKFTPRQKHAFAEHCSAPWPCSREAATVAP</sequence>
<evidence type="ECO:0000259" key="2">
    <source>
        <dbReference type="SMART" id="SM01099"/>
    </source>
</evidence>
<proteinExistence type="predicted"/>
<dbReference type="AlphaFoldDB" id="A0A7R9ZZK0"/>
<feature type="domain" description="CPW-WPC" evidence="2">
    <location>
        <begin position="83"/>
        <end position="143"/>
    </location>
</feature>
<dbReference type="SMART" id="SM01099">
    <property type="entry name" value="CPW_WPC"/>
    <property type="match status" value="3"/>
</dbReference>
<feature type="chain" id="PRO_5031040820" description="CPW-WPC domain-containing protein" evidence="1">
    <location>
        <begin position="20"/>
        <end position="290"/>
    </location>
</feature>
<reference evidence="3" key="1">
    <citation type="submission" date="2021-01" db="EMBL/GenBank/DDBJ databases">
        <authorList>
            <person name="Corre E."/>
            <person name="Pelletier E."/>
            <person name="Niang G."/>
            <person name="Scheremetjew M."/>
            <person name="Finn R."/>
            <person name="Kale V."/>
            <person name="Holt S."/>
            <person name="Cochrane G."/>
            <person name="Meng A."/>
            <person name="Brown T."/>
            <person name="Cohen L."/>
        </authorList>
    </citation>
    <scope>NUCLEOTIDE SEQUENCE</scope>
    <source>
        <strain evidence="3">Pbaha01</strain>
    </source>
</reference>
<dbReference type="EMBL" id="HBEG01007549">
    <property type="protein sequence ID" value="CAD8348718.1"/>
    <property type="molecule type" value="Transcribed_RNA"/>
</dbReference>
<dbReference type="InterPro" id="IPR006387">
    <property type="entry name" value="CPW_WPC_dom"/>
</dbReference>
<feature type="domain" description="CPW-WPC" evidence="2">
    <location>
        <begin position="147"/>
        <end position="204"/>
    </location>
</feature>
<keyword evidence="1" id="KW-0732">Signal</keyword>
<accession>A0A7R9ZZK0</accession>
<gene>
    <name evidence="3" type="ORF">PBAH0796_LOCUS4457</name>
</gene>
<organism evidence="3">
    <name type="scientific">Pyrodinium bahamense</name>
    <dbReference type="NCBI Taxonomy" id="73915"/>
    <lineage>
        <taxon>Eukaryota</taxon>
        <taxon>Sar</taxon>
        <taxon>Alveolata</taxon>
        <taxon>Dinophyceae</taxon>
        <taxon>Gonyaulacales</taxon>
        <taxon>Pyrocystaceae</taxon>
        <taxon>Pyrodinium</taxon>
    </lineage>
</organism>